<dbReference type="EMBL" id="MIKB01000016">
    <property type="protein sequence ID" value="OEG15133.1"/>
    <property type="molecule type" value="Genomic_DNA"/>
</dbReference>
<dbReference type="OrthoDB" id="2227383at2"/>
<reference evidence="2" key="1">
    <citation type="submission" date="2016-09" db="EMBL/GenBank/DDBJ databases">
        <authorList>
            <person name="Gulvik C.A."/>
        </authorList>
    </citation>
    <scope>NUCLEOTIDE SEQUENCE [LARGE SCALE GENOMIC DNA]</scope>
    <source>
        <strain evidence="2">LMG 26306</strain>
    </source>
</reference>
<evidence type="ECO:0000313" key="1">
    <source>
        <dbReference type="EMBL" id="OEG15133.1"/>
    </source>
</evidence>
<dbReference type="STRING" id="903983.BCR23_09850"/>
<evidence type="ECO:0008006" key="3">
    <source>
        <dbReference type="Google" id="ProtNLM"/>
    </source>
</evidence>
<dbReference type="PATRIC" id="fig|903983.4.peg.1653"/>
<name>A0A1E5GR02_9ENTE</name>
<accession>A0A1E5GR02</accession>
<dbReference type="Proteomes" id="UP000094764">
    <property type="component" value="Unassembled WGS sequence"/>
</dbReference>
<comment type="caution">
    <text evidence="1">The sequence shown here is derived from an EMBL/GenBank/DDBJ whole genome shotgun (WGS) entry which is preliminary data.</text>
</comment>
<evidence type="ECO:0000313" key="2">
    <source>
        <dbReference type="Proteomes" id="UP000094764"/>
    </source>
</evidence>
<dbReference type="AlphaFoldDB" id="A0A1E5GR02"/>
<gene>
    <name evidence="1" type="ORF">BCR23_09850</name>
</gene>
<dbReference type="RefSeq" id="WP_069635623.1">
    <property type="nucleotide sequence ID" value="NZ_JXKZ01000025.1"/>
</dbReference>
<sequence>MANYDSKKFFEGVLINDESLTFEVTEELILTGVLLGTNFQLLKSVYKTHRNLEQQFEHKPMIGAKLSVFFDYEEQTVTFDRQSSQVVLTIPQFLQYIGKIDVAFAPIYPVGTTVELDESMLPDSVAEMFKDGDLGAIVTLTGRKVPLMSGFDHYIVDYLGRLWPFGEIPGNDPVLISNMMIKRVIAESYTNEYEEAFSFDVLRATQVLNQQISTAYMTTEDAISYYETLSGIIATE</sequence>
<organism evidence="1 2">
    <name type="scientific">Enterococcus quebecensis</name>
    <dbReference type="NCBI Taxonomy" id="903983"/>
    <lineage>
        <taxon>Bacteria</taxon>
        <taxon>Bacillati</taxon>
        <taxon>Bacillota</taxon>
        <taxon>Bacilli</taxon>
        <taxon>Lactobacillales</taxon>
        <taxon>Enterococcaceae</taxon>
        <taxon>Enterococcus</taxon>
    </lineage>
</organism>
<proteinExistence type="predicted"/>
<keyword evidence="2" id="KW-1185">Reference proteome</keyword>
<protein>
    <recommendedName>
        <fullName evidence="3">DUF4176 domain-containing protein</fullName>
    </recommendedName>
</protein>